<evidence type="ECO:0000313" key="5">
    <source>
        <dbReference type="Proteomes" id="UP000305095"/>
    </source>
</evidence>
<accession>A0A4U6RCC3</accession>
<comment type="caution">
    <text evidence="4">The sequence shown here is derived from an EMBL/GenBank/DDBJ whole genome shotgun (WGS) entry which is preliminary data.</text>
</comment>
<evidence type="ECO:0000256" key="3">
    <source>
        <dbReference type="SAM" id="MobiDB-lite"/>
    </source>
</evidence>
<keyword evidence="1" id="KW-0802">TPR repeat</keyword>
<keyword evidence="2" id="KW-0175">Coiled coil</keyword>
<feature type="region of interest" description="Disordered" evidence="3">
    <location>
        <begin position="142"/>
        <end position="170"/>
    </location>
</feature>
<gene>
    <name evidence="4" type="ORF">FDV58_39250</name>
</gene>
<dbReference type="InterPro" id="IPR011990">
    <property type="entry name" value="TPR-like_helical_dom_sf"/>
</dbReference>
<reference evidence="4 5" key="1">
    <citation type="submission" date="2019-05" db="EMBL/GenBank/DDBJ databases">
        <title>Draft Genome of Bradyrhizobium elkanii strain SEMIA 938, Used in Commercial Inoculants for Lupinus spp. in Brazil.</title>
        <authorList>
            <person name="Hungria M."/>
            <person name="Delamuta J.R.M."/>
            <person name="Ribeiro R.A."/>
            <person name="Nogueira M.A."/>
        </authorList>
    </citation>
    <scope>NUCLEOTIDE SEQUENCE [LARGE SCALE GENOMIC DNA]</scope>
    <source>
        <strain evidence="4 5">Semia 938</strain>
    </source>
</reference>
<feature type="compositionally biased region" description="Basic and acidic residues" evidence="3">
    <location>
        <begin position="970"/>
        <end position="996"/>
    </location>
</feature>
<dbReference type="InterPro" id="IPR019734">
    <property type="entry name" value="TPR_rpt"/>
</dbReference>
<evidence type="ECO:0000256" key="1">
    <source>
        <dbReference type="PROSITE-ProRule" id="PRU00339"/>
    </source>
</evidence>
<dbReference type="Proteomes" id="UP000305095">
    <property type="component" value="Unassembled WGS sequence"/>
</dbReference>
<dbReference type="SUPFAM" id="SSF48452">
    <property type="entry name" value="TPR-like"/>
    <property type="match status" value="1"/>
</dbReference>
<proteinExistence type="predicted"/>
<protein>
    <submittedName>
        <fullName evidence="4">Uncharacterized protein</fullName>
    </submittedName>
</protein>
<dbReference type="AlphaFoldDB" id="A0A4U6RCC3"/>
<dbReference type="PROSITE" id="PS50005">
    <property type="entry name" value="TPR"/>
    <property type="match status" value="1"/>
</dbReference>
<feature type="region of interest" description="Disordered" evidence="3">
    <location>
        <begin position="970"/>
        <end position="1005"/>
    </location>
</feature>
<evidence type="ECO:0000256" key="2">
    <source>
        <dbReference type="SAM" id="Coils"/>
    </source>
</evidence>
<feature type="coiled-coil region" evidence="2">
    <location>
        <begin position="351"/>
        <end position="378"/>
    </location>
</feature>
<dbReference type="SMART" id="SM00028">
    <property type="entry name" value="TPR"/>
    <property type="match status" value="3"/>
</dbReference>
<name>A0A4U6RCC3_BRAEL</name>
<organism evidence="4 5">
    <name type="scientific">Bradyrhizobium elkanii</name>
    <dbReference type="NCBI Taxonomy" id="29448"/>
    <lineage>
        <taxon>Bacteria</taxon>
        <taxon>Pseudomonadati</taxon>
        <taxon>Pseudomonadota</taxon>
        <taxon>Alphaproteobacteria</taxon>
        <taxon>Hyphomicrobiales</taxon>
        <taxon>Nitrobacteraceae</taxon>
        <taxon>Bradyrhizobium</taxon>
    </lineage>
</organism>
<dbReference type="EMBL" id="SZZP01000044">
    <property type="protein sequence ID" value="TKV71684.1"/>
    <property type="molecule type" value="Genomic_DNA"/>
</dbReference>
<sequence length="1138" mass="125188">MSSHSLLHSQDGRLSYLNRYLDPAFFDPGEVGGDIERLTRTFGEQPRTIELPGSIPNMTGVIASWGAVSLEPLDASAIATLAAGRSPGGILIDFVGDFQQSIRQKLPIYRVSGGAGFVWAESHDLNGRGRLRFFAIDASSLSGGSTSEPRQEPSIAVATPTDPWKDCQSSNPETRLAGCTRVIEAKGLDRVRLADAFDGRCSAYNQTQQYQSALADCKAAIDSNPRYSYAYANLGASYLGLNDTPNALTSLNKAVALKSNFVWSRLSRAKARVAAGSTQEALQDYQYALLIDPSNQTAKDGLLSLTSPDIAAQTSEPCLATPVDRNSQATGSEISPMRKFDVTISEISSVAQSYREQLARSQAKVDQLSRDKDTNERKQLALAGSADDRKKLLNEVQRSTDAAAESQSRFDDLAQRLTEQEDKLRRLETTGGNKSQLKEAQQFIAKLRSARADAERDLHRKIGDRDEAVSSAQRRAAEIAAPLADIKRIDVTKDNAEACVRQIRAGIDALDQKADNLRQKERAQAAAALRLDAEHLITDLTEFAQKNASLVPLEIGPLVAALKGALTGQDNDRISLAFGNLQKRLDEVPEFKRYRTSREEARQEAAKSELEQFQDTARAISEFIASYVRANITSDAAQDLLKVRTNIVNALAVPDSETLKAAISQAEKDLERLHVETGYHDYRGKHPIQSRRNLPAATDRNRFLVEGSLDETLVLVNESGKAGVVRNLRGDLVFDSDRATMCFAHDNNLDAFAISELKRKLADSGARTLNVIAGVCQPAELDKYDLVAVSRGLLATVSPEIAAPILAAADRGDLTLLASISERELQVARNGDSIKSLQLENDLLKNAIDGFGVVVVKNSTSVVCQAVTSQQKAHESLLAHNDDRLQLEFGGPASTISTSIDSAFVAAKRGQCGAIYGAAKDLRELITSLQRDKLSYHVVPIWFSTKDVDVEQVKIADRLASELRAQEALEQKKRDDQVRREAQRKQTDAERTERQAQLRQQNGSLARGMSDSILSRMRTFSSGAGDGMRVAQQWPSLAKWFSDQRRQEWELESVSGDLLDYGVVEWKNRVLEAGFVTVRFKMKQRALGEHQEKCFSVGYTADHEFDVERDPIAVPCEDERSVTNYKVAHSFTSKWFAH</sequence>
<feature type="coiled-coil region" evidence="2">
    <location>
        <begin position="403"/>
        <end position="457"/>
    </location>
</feature>
<dbReference type="Gene3D" id="1.25.40.10">
    <property type="entry name" value="Tetratricopeptide repeat domain"/>
    <property type="match status" value="2"/>
</dbReference>
<feature type="repeat" description="TPR" evidence="1">
    <location>
        <begin position="228"/>
        <end position="261"/>
    </location>
</feature>
<evidence type="ECO:0000313" key="4">
    <source>
        <dbReference type="EMBL" id="TKV71684.1"/>
    </source>
</evidence>